<evidence type="ECO:0000313" key="1">
    <source>
        <dbReference type="EMBL" id="JAD51781.1"/>
    </source>
</evidence>
<name>A0A0A9AKU5_ARUDO</name>
<sequence length="61" mass="6622">MEILGSDDVTLILGAHHDQMNMALARVHTLVVRPVAEGPCALQVHFQQELHTSCRCRGGSA</sequence>
<organism evidence="1">
    <name type="scientific">Arundo donax</name>
    <name type="common">Giant reed</name>
    <name type="synonym">Donax arundinaceus</name>
    <dbReference type="NCBI Taxonomy" id="35708"/>
    <lineage>
        <taxon>Eukaryota</taxon>
        <taxon>Viridiplantae</taxon>
        <taxon>Streptophyta</taxon>
        <taxon>Embryophyta</taxon>
        <taxon>Tracheophyta</taxon>
        <taxon>Spermatophyta</taxon>
        <taxon>Magnoliopsida</taxon>
        <taxon>Liliopsida</taxon>
        <taxon>Poales</taxon>
        <taxon>Poaceae</taxon>
        <taxon>PACMAD clade</taxon>
        <taxon>Arundinoideae</taxon>
        <taxon>Arundineae</taxon>
        <taxon>Arundo</taxon>
    </lineage>
</organism>
<accession>A0A0A9AKU5</accession>
<reference evidence="1" key="1">
    <citation type="submission" date="2014-09" db="EMBL/GenBank/DDBJ databases">
        <authorList>
            <person name="Magalhaes I.L.F."/>
            <person name="Oliveira U."/>
            <person name="Santos F.R."/>
            <person name="Vidigal T.H.D.A."/>
            <person name="Brescovit A.D."/>
            <person name="Santos A.J."/>
        </authorList>
    </citation>
    <scope>NUCLEOTIDE SEQUENCE</scope>
    <source>
        <tissue evidence="1">Shoot tissue taken approximately 20 cm above the soil surface</tissue>
    </source>
</reference>
<dbReference type="AlphaFoldDB" id="A0A0A9AKU5"/>
<dbReference type="EMBL" id="GBRH01246114">
    <property type="protein sequence ID" value="JAD51781.1"/>
    <property type="molecule type" value="Transcribed_RNA"/>
</dbReference>
<protein>
    <submittedName>
        <fullName evidence="1">Uncharacterized protein</fullName>
    </submittedName>
</protein>
<reference evidence="1" key="2">
    <citation type="journal article" date="2015" name="Data Brief">
        <title>Shoot transcriptome of the giant reed, Arundo donax.</title>
        <authorList>
            <person name="Barrero R.A."/>
            <person name="Guerrero F.D."/>
            <person name="Moolhuijzen P."/>
            <person name="Goolsby J.A."/>
            <person name="Tidwell J."/>
            <person name="Bellgard S.E."/>
            <person name="Bellgard M.I."/>
        </authorList>
    </citation>
    <scope>NUCLEOTIDE SEQUENCE</scope>
    <source>
        <tissue evidence="1">Shoot tissue taken approximately 20 cm above the soil surface</tissue>
    </source>
</reference>
<proteinExistence type="predicted"/>